<feature type="compositionally biased region" description="Acidic residues" evidence="1">
    <location>
        <begin position="64"/>
        <end position="74"/>
    </location>
</feature>
<dbReference type="PANTHER" id="PTHR13464:SF0">
    <property type="entry name" value="SAP30-BINDING PROTEIN"/>
    <property type="match status" value="1"/>
</dbReference>
<feature type="region of interest" description="Disordered" evidence="1">
    <location>
        <begin position="1"/>
        <end position="39"/>
    </location>
</feature>
<evidence type="ECO:0000313" key="3">
    <source>
        <dbReference type="EMBL" id="CAH0520013.1"/>
    </source>
</evidence>
<dbReference type="AlphaFoldDB" id="A0AAU9KPG5"/>
<evidence type="ECO:0000313" key="5">
    <source>
        <dbReference type="Proteomes" id="UP001160483"/>
    </source>
</evidence>
<evidence type="ECO:0000313" key="2">
    <source>
        <dbReference type="EMBL" id="CAH0475729.1"/>
    </source>
</evidence>
<dbReference type="GO" id="GO:0006355">
    <property type="term" value="P:regulation of DNA-templated transcription"/>
    <property type="evidence" value="ECO:0007669"/>
    <property type="project" value="InterPro"/>
</dbReference>
<dbReference type="Pfam" id="PF07818">
    <property type="entry name" value="HCNGP"/>
    <property type="match status" value="1"/>
</dbReference>
<evidence type="ECO:0000313" key="4">
    <source>
        <dbReference type="Proteomes" id="UP001158986"/>
    </source>
</evidence>
<keyword evidence="4" id="KW-1185">Reference proteome</keyword>
<dbReference type="EMBL" id="CAKLCB010000326">
    <property type="protein sequence ID" value="CAH0520013.1"/>
    <property type="molecule type" value="Genomic_DNA"/>
</dbReference>
<name>A0AAU9KPG5_9STRA</name>
<dbReference type="GO" id="GO:0005634">
    <property type="term" value="C:nucleus"/>
    <property type="evidence" value="ECO:0007669"/>
    <property type="project" value="TreeGrafter"/>
</dbReference>
<proteinExistence type="predicted"/>
<dbReference type="Proteomes" id="UP001158986">
    <property type="component" value="Unassembled WGS sequence"/>
</dbReference>
<organism evidence="2 5">
    <name type="scientific">Peronospora belbahrii</name>
    <dbReference type="NCBI Taxonomy" id="622444"/>
    <lineage>
        <taxon>Eukaryota</taxon>
        <taxon>Sar</taxon>
        <taxon>Stramenopiles</taxon>
        <taxon>Oomycota</taxon>
        <taxon>Peronosporomycetes</taxon>
        <taxon>Peronosporales</taxon>
        <taxon>Peronosporaceae</taxon>
        <taxon>Peronospora</taxon>
    </lineage>
</organism>
<sequence>MNSLGLEYGLSSSDEEENVASASPIPTEPRAPSSPVPATSIIATPALQASATIDEAPIVQSDENTAEEAVESTELDVSMSDGDEELMLLRAGIPPATASLASDNETQQRIERFLCVQHERGQDFQTTLQDKKEVRNPYILEKVVEYFGIDELQSNFSPNKFDPHGLPLHEYADALSLEQKKRADKRAQRQLQQQRDGADTRQLEFISARALN</sequence>
<dbReference type="PANTHER" id="PTHR13464">
    <property type="entry name" value="TRANSCRIPTIONAL REGULATOR PROTEIN HCNGP"/>
    <property type="match status" value="1"/>
</dbReference>
<protein>
    <submittedName>
        <fullName evidence="2">Uncharacterized protein</fullName>
    </submittedName>
</protein>
<comment type="caution">
    <text evidence="2">The sequence shown here is derived from an EMBL/GenBank/DDBJ whole genome shotgun (WGS) entry which is preliminary data.</text>
</comment>
<dbReference type="InterPro" id="IPR012479">
    <property type="entry name" value="SAP30BP"/>
</dbReference>
<dbReference type="Proteomes" id="UP001160483">
    <property type="component" value="Unassembled WGS sequence"/>
</dbReference>
<evidence type="ECO:0000256" key="1">
    <source>
        <dbReference type="SAM" id="MobiDB-lite"/>
    </source>
</evidence>
<gene>
    <name evidence="3" type="ORF">PBS001_LOCUS6517</name>
    <name evidence="2" type="ORF">PBS003_LOCUS2539</name>
</gene>
<dbReference type="EMBL" id="CAKKTJ010000131">
    <property type="protein sequence ID" value="CAH0475729.1"/>
    <property type="molecule type" value="Genomic_DNA"/>
</dbReference>
<reference evidence="2 4" key="1">
    <citation type="submission" date="2021-11" db="EMBL/GenBank/DDBJ databases">
        <authorList>
            <person name="Islam A."/>
            <person name="Islam S."/>
            <person name="Flora M.S."/>
            <person name="Rahman M."/>
            <person name="Ziaur R.M."/>
            <person name="Epstein J.H."/>
            <person name="Hassan M."/>
            <person name="Klassen M."/>
            <person name="Woodard K."/>
            <person name="Webb A."/>
            <person name="Webby R.J."/>
            <person name="El Zowalaty M.E."/>
        </authorList>
    </citation>
    <scope>NUCLEOTIDE SEQUENCE</scope>
    <source>
        <strain evidence="3">Pbs1</strain>
        <strain evidence="2">Pbs3</strain>
    </source>
</reference>
<accession>A0AAU9KPG5</accession>
<feature type="compositionally biased region" description="Pro residues" evidence="1">
    <location>
        <begin position="26"/>
        <end position="35"/>
    </location>
</feature>
<feature type="region of interest" description="Disordered" evidence="1">
    <location>
        <begin position="55"/>
        <end position="75"/>
    </location>
</feature>